<dbReference type="Proteomes" id="UP001501456">
    <property type="component" value="Unassembled WGS sequence"/>
</dbReference>
<dbReference type="EMBL" id="BAABBI010000001">
    <property type="protein sequence ID" value="GAA3773679.1"/>
    <property type="molecule type" value="Genomic_DNA"/>
</dbReference>
<proteinExistence type="inferred from homology"/>
<protein>
    <submittedName>
        <fullName evidence="8">Site-specific integrase</fullName>
    </submittedName>
</protein>
<dbReference type="InterPro" id="IPR010998">
    <property type="entry name" value="Integrase_recombinase_N"/>
</dbReference>
<reference evidence="9" key="1">
    <citation type="journal article" date="2019" name="Int. J. Syst. Evol. Microbiol.">
        <title>The Global Catalogue of Microorganisms (GCM) 10K type strain sequencing project: providing services to taxonomists for standard genome sequencing and annotation.</title>
        <authorList>
            <consortium name="The Broad Institute Genomics Platform"/>
            <consortium name="The Broad Institute Genome Sequencing Center for Infectious Disease"/>
            <person name="Wu L."/>
            <person name="Ma J."/>
        </authorList>
    </citation>
    <scope>NUCLEOTIDE SEQUENCE [LARGE SCALE GENOMIC DNA]</scope>
    <source>
        <strain evidence="9">JCM 17525</strain>
    </source>
</reference>
<evidence type="ECO:0000313" key="8">
    <source>
        <dbReference type="EMBL" id="GAA3773679.1"/>
    </source>
</evidence>
<evidence type="ECO:0000256" key="3">
    <source>
        <dbReference type="ARBA" id="ARBA00023125"/>
    </source>
</evidence>
<comment type="similarity">
    <text evidence="1">Belongs to the 'phage' integrase family.</text>
</comment>
<feature type="domain" description="Core-binding (CB)" evidence="7">
    <location>
        <begin position="130"/>
        <end position="215"/>
    </location>
</feature>
<dbReference type="PANTHER" id="PTHR30349:SF64">
    <property type="entry name" value="PROPHAGE INTEGRASE INTD-RELATED"/>
    <property type="match status" value="1"/>
</dbReference>
<dbReference type="SUPFAM" id="SSF56349">
    <property type="entry name" value="DNA breaking-rejoining enzymes"/>
    <property type="match status" value="1"/>
</dbReference>
<dbReference type="PANTHER" id="PTHR30349">
    <property type="entry name" value="PHAGE INTEGRASE-RELATED"/>
    <property type="match status" value="1"/>
</dbReference>
<evidence type="ECO:0000256" key="4">
    <source>
        <dbReference type="ARBA" id="ARBA00023172"/>
    </source>
</evidence>
<dbReference type="Gene3D" id="1.10.150.130">
    <property type="match status" value="1"/>
</dbReference>
<accession>A0ABP7GT25</accession>
<evidence type="ECO:0000256" key="2">
    <source>
        <dbReference type="ARBA" id="ARBA00022908"/>
    </source>
</evidence>
<sequence>MLMSTIIERSKGTVRFAFKDSNTNLQKNKKKQSLIYLHFTYGKNKFKYSSGYKSCFDDWDFNKQRIKNKVGITNKDEVNGHLSDLEKFINKKYNELSGEYDVVPKHLLKYALDVKTNKVTPHKVKDKKGMSFFEVINEFIETKEGEISKITIRSYKQTKKRLEEYQRHYNETLMFEFIDMSFYNKFNRFMEANNYSLNTIGKHLKTIKTFLNYALIEGYTTNQRFKSDDFKVKKEITTEIYLTDDEIKKMYEHDLSKYPELEHARDVFLMGCYTGQRISDYNGLKSEDIVVIGGYKCFKIRQKKNRKHSRIVHCPITKEMQDIMDSRYSGHPPTKILEQDLNENIKQVGQMLEWDDLIKCEYTKGGIYQTEMIPKYDLIKSHTARRSFCTNKYKAGMSVFDIMLFSGHTTEKEFYKYIRIKNQERASHIIKSGFFNV</sequence>
<dbReference type="PROSITE" id="PS51900">
    <property type="entry name" value="CB"/>
    <property type="match status" value="1"/>
</dbReference>
<dbReference type="InterPro" id="IPR050090">
    <property type="entry name" value="Tyrosine_recombinase_XerCD"/>
</dbReference>
<gene>
    <name evidence="8" type="ORF">GCM10022271_02190</name>
</gene>
<evidence type="ECO:0000313" key="9">
    <source>
        <dbReference type="Proteomes" id="UP001501456"/>
    </source>
</evidence>
<evidence type="ECO:0000259" key="7">
    <source>
        <dbReference type="PROSITE" id="PS51900"/>
    </source>
</evidence>
<comment type="caution">
    <text evidence="8">The sequence shown here is derived from an EMBL/GenBank/DDBJ whole genome shotgun (WGS) entry which is preliminary data.</text>
</comment>
<dbReference type="InterPro" id="IPR002104">
    <property type="entry name" value="Integrase_catalytic"/>
</dbReference>
<keyword evidence="9" id="KW-1185">Reference proteome</keyword>
<name>A0ABP7GT25_9FLAO</name>
<keyword evidence="4" id="KW-0233">DNA recombination</keyword>
<dbReference type="Pfam" id="PF00589">
    <property type="entry name" value="Phage_integrase"/>
    <property type="match status" value="1"/>
</dbReference>
<dbReference type="InterPro" id="IPR011010">
    <property type="entry name" value="DNA_brk_join_enz"/>
</dbReference>
<keyword evidence="3 5" id="KW-0238">DNA-binding</keyword>
<dbReference type="InterPro" id="IPR044068">
    <property type="entry name" value="CB"/>
</dbReference>
<dbReference type="PROSITE" id="PS51898">
    <property type="entry name" value="TYR_RECOMBINASE"/>
    <property type="match status" value="1"/>
</dbReference>
<dbReference type="InterPro" id="IPR013762">
    <property type="entry name" value="Integrase-like_cat_sf"/>
</dbReference>
<feature type="domain" description="Tyr recombinase" evidence="6">
    <location>
        <begin position="237"/>
        <end position="430"/>
    </location>
</feature>
<dbReference type="Gene3D" id="1.10.443.10">
    <property type="entry name" value="Intergrase catalytic core"/>
    <property type="match status" value="1"/>
</dbReference>
<evidence type="ECO:0000259" key="6">
    <source>
        <dbReference type="PROSITE" id="PS51898"/>
    </source>
</evidence>
<evidence type="ECO:0000256" key="5">
    <source>
        <dbReference type="PROSITE-ProRule" id="PRU01248"/>
    </source>
</evidence>
<organism evidence="8 9">
    <name type="scientific">Corallibacter vietnamensis</name>
    <dbReference type="NCBI Taxonomy" id="904130"/>
    <lineage>
        <taxon>Bacteria</taxon>
        <taxon>Pseudomonadati</taxon>
        <taxon>Bacteroidota</taxon>
        <taxon>Flavobacteriia</taxon>
        <taxon>Flavobacteriales</taxon>
        <taxon>Flavobacteriaceae</taxon>
        <taxon>Corallibacter</taxon>
    </lineage>
</organism>
<dbReference type="InterPro" id="IPR025269">
    <property type="entry name" value="SAM-like_dom"/>
</dbReference>
<keyword evidence="2" id="KW-0229">DNA integration</keyword>
<evidence type="ECO:0000256" key="1">
    <source>
        <dbReference type="ARBA" id="ARBA00008857"/>
    </source>
</evidence>
<dbReference type="Pfam" id="PF13102">
    <property type="entry name" value="Phage_int_SAM_5"/>
    <property type="match status" value="1"/>
</dbReference>